<sequence>MQKKIFYLLILLLSIFFTNNIYAYKEGDNGEKITCKGKLTRVYMNGEKTAGQPVTAIITKKADGVYTVELKEFKVGKMPGSISVLANNVTVAQDGTFNMPSMNKIIILRLFNLYDKKFDANLSGKLKNGEKLRFTVESVNATFWGIPFKAIATFEEN</sequence>
<dbReference type="PATRIC" id="fig|419005.5.peg.605"/>
<gene>
    <name evidence="3" type="ORF">HMPREF1860_00605</name>
</gene>
<evidence type="ECO:0000313" key="4">
    <source>
        <dbReference type="Proteomes" id="UP000070531"/>
    </source>
</evidence>
<name>A0A134BI44_9BACT</name>
<protein>
    <recommendedName>
        <fullName evidence="2">Lipocalin-like domain-containing protein</fullName>
    </recommendedName>
</protein>
<dbReference type="Pfam" id="PF13944">
    <property type="entry name" value="Calycin_like"/>
    <property type="match status" value="1"/>
</dbReference>
<dbReference type="RefSeq" id="WP_060932668.1">
    <property type="nucleotide sequence ID" value="NZ_KQ960490.1"/>
</dbReference>
<feature type="signal peptide" evidence="1">
    <location>
        <begin position="1"/>
        <end position="23"/>
    </location>
</feature>
<proteinExistence type="predicted"/>
<evidence type="ECO:0000313" key="3">
    <source>
        <dbReference type="EMBL" id="KXB79607.1"/>
    </source>
</evidence>
<dbReference type="InterPro" id="IPR024311">
    <property type="entry name" value="Lipocalin-like"/>
</dbReference>
<dbReference type="AlphaFoldDB" id="A0A134BI44"/>
<accession>A0A134BI44</accession>
<dbReference type="EMBL" id="LSDL01000025">
    <property type="protein sequence ID" value="KXB79607.1"/>
    <property type="molecule type" value="Genomic_DNA"/>
</dbReference>
<feature type="chain" id="PRO_5007462681" description="Lipocalin-like domain-containing protein" evidence="1">
    <location>
        <begin position="24"/>
        <end position="157"/>
    </location>
</feature>
<dbReference type="STRING" id="419005.HMPREF1860_00605"/>
<evidence type="ECO:0000259" key="2">
    <source>
        <dbReference type="Pfam" id="PF13944"/>
    </source>
</evidence>
<feature type="domain" description="Lipocalin-like" evidence="2">
    <location>
        <begin position="36"/>
        <end position="155"/>
    </location>
</feature>
<comment type="caution">
    <text evidence="3">The sequence shown here is derived from an EMBL/GenBank/DDBJ whole genome shotgun (WGS) entry which is preliminary data.</text>
</comment>
<evidence type="ECO:0000256" key="1">
    <source>
        <dbReference type="SAM" id="SignalP"/>
    </source>
</evidence>
<reference evidence="3 4" key="1">
    <citation type="submission" date="2016-01" db="EMBL/GenBank/DDBJ databases">
        <authorList>
            <person name="Oliw E.H."/>
        </authorList>
    </citation>
    <scope>NUCLEOTIDE SEQUENCE [LARGE SCALE GENOMIC DNA]</scope>
    <source>
        <strain evidence="3 4">DNF00307</strain>
    </source>
</reference>
<organism evidence="3">
    <name type="scientific">Prevotella amnii</name>
    <dbReference type="NCBI Taxonomy" id="419005"/>
    <lineage>
        <taxon>Bacteria</taxon>
        <taxon>Pseudomonadati</taxon>
        <taxon>Bacteroidota</taxon>
        <taxon>Bacteroidia</taxon>
        <taxon>Bacteroidales</taxon>
        <taxon>Prevotellaceae</taxon>
        <taxon>Prevotella</taxon>
    </lineage>
</organism>
<dbReference type="Proteomes" id="UP000070531">
    <property type="component" value="Unassembled WGS sequence"/>
</dbReference>
<keyword evidence="1" id="KW-0732">Signal</keyword>